<evidence type="ECO:0000313" key="1">
    <source>
        <dbReference type="EnsemblPlants" id="AVESA.00010b.r2.5DG0979370.1.CDS.1"/>
    </source>
</evidence>
<evidence type="ECO:0000313" key="2">
    <source>
        <dbReference type="Proteomes" id="UP001732700"/>
    </source>
</evidence>
<sequence>MATMQQSHLLFHIFLLLAAARVVAGGGRTSSVIRSTCAAVAKSPVSTTYAYCVQTLISANPAASAMDARGLATIATELTMVNITKTIDVVNELISTLQGCVLTYQEMQGFVASALDDIHAGRLRPASDSLKVASWQPDYCDLDLIQINKDPLIDENHDNHLLSRLASNVAGVIAPPPPPRPVPPPLPA</sequence>
<dbReference type="EnsemblPlants" id="AVESA.00010b.r2.5DG0979370.1">
    <property type="protein sequence ID" value="AVESA.00010b.r2.5DG0979370.1.CDS.1"/>
    <property type="gene ID" value="AVESA.00010b.r2.5DG0979370"/>
</dbReference>
<organism evidence="1 2">
    <name type="scientific">Avena sativa</name>
    <name type="common">Oat</name>
    <dbReference type="NCBI Taxonomy" id="4498"/>
    <lineage>
        <taxon>Eukaryota</taxon>
        <taxon>Viridiplantae</taxon>
        <taxon>Streptophyta</taxon>
        <taxon>Embryophyta</taxon>
        <taxon>Tracheophyta</taxon>
        <taxon>Spermatophyta</taxon>
        <taxon>Magnoliopsida</taxon>
        <taxon>Liliopsida</taxon>
        <taxon>Poales</taxon>
        <taxon>Poaceae</taxon>
        <taxon>BOP clade</taxon>
        <taxon>Pooideae</taxon>
        <taxon>Poodae</taxon>
        <taxon>Poeae</taxon>
        <taxon>Poeae Chloroplast Group 1 (Aveneae type)</taxon>
        <taxon>Aveninae</taxon>
        <taxon>Avena</taxon>
    </lineage>
</organism>
<accession>A0ACD5YII9</accession>
<name>A0ACD5YII9_AVESA</name>
<keyword evidence="2" id="KW-1185">Reference proteome</keyword>
<reference evidence="1" key="2">
    <citation type="submission" date="2025-09" db="UniProtKB">
        <authorList>
            <consortium name="EnsemblPlants"/>
        </authorList>
    </citation>
    <scope>IDENTIFICATION</scope>
</reference>
<reference evidence="1" key="1">
    <citation type="submission" date="2021-05" db="EMBL/GenBank/DDBJ databases">
        <authorList>
            <person name="Scholz U."/>
            <person name="Mascher M."/>
            <person name="Fiebig A."/>
        </authorList>
    </citation>
    <scope>NUCLEOTIDE SEQUENCE [LARGE SCALE GENOMIC DNA]</scope>
</reference>
<protein>
    <submittedName>
        <fullName evidence="1">Uncharacterized protein</fullName>
    </submittedName>
</protein>
<proteinExistence type="predicted"/>
<dbReference type="Proteomes" id="UP001732700">
    <property type="component" value="Chromosome 5D"/>
</dbReference>